<dbReference type="AlphaFoldDB" id="A0AA88HXF1"/>
<dbReference type="Proteomes" id="UP001187531">
    <property type="component" value="Unassembled WGS sequence"/>
</dbReference>
<evidence type="ECO:0000313" key="3">
    <source>
        <dbReference type="EMBL" id="KAK2719920.1"/>
    </source>
</evidence>
<dbReference type="SMART" id="SM00239">
    <property type="entry name" value="C2"/>
    <property type="match status" value="2"/>
</dbReference>
<dbReference type="GO" id="GO:0030276">
    <property type="term" value="F:clathrin binding"/>
    <property type="evidence" value="ECO:0007669"/>
    <property type="project" value="TreeGrafter"/>
</dbReference>
<evidence type="ECO:0000256" key="1">
    <source>
        <dbReference type="SAM" id="MobiDB-lite"/>
    </source>
</evidence>
<dbReference type="SUPFAM" id="SSF49562">
    <property type="entry name" value="C2 domain (Calcium/lipid-binding domain, CaLB)"/>
    <property type="match status" value="2"/>
</dbReference>
<dbReference type="Pfam" id="PF00168">
    <property type="entry name" value="C2"/>
    <property type="match status" value="2"/>
</dbReference>
<feature type="domain" description="C2" evidence="2">
    <location>
        <begin position="303"/>
        <end position="420"/>
    </location>
</feature>
<dbReference type="CDD" id="cd00276">
    <property type="entry name" value="C2B_Synaptotagmin"/>
    <property type="match status" value="1"/>
</dbReference>
<feature type="region of interest" description="Disordered" evidence="1">
    <location>
        <begin position="58"/>
        <end position="132"/>
    </location>
</feature>
<dbReference type="GO" id="GO:0017156">
    <property type="term" value="P:calcium-ion regulated exocytosis"/>
    <property type="evidence" value="ECO:0007669"/>
    <property type="project" value="TreeGrafter"/>
</dbReference>
<keyword evidence="4" id="KW-1185">Reference proteome</keyword>
<dbReference type="PANTHER" id="PTHR10024">
    <property type="entry name" value="SYNAPTOTAGMIN"/>
    <property type="match status" value="1"/>
</dbReference>
<proteinExistence type="predicted"/>
<dbReference type="PANTHER" id="PTHR10024:SF234">
    <property type="entry name" value="SYNAPTOTAGMIN-15-RELATED"/>
    <property type="match status" value="1"/>
</dbReference>
<dbReference type="InterPro" id="IPR035892">
    <property type="entry name" value="C2_domain_sf"/>
</dbReference>
<dbReference type="PROSITE" id="PS50004">
    <property type="entry name" value="C2"/>
    <property type="match status" value="2"/>
</dbReference>
<feature type="domain" description="C2" evidence="2">
    <location>
        <begin position="166"/>
        <end position="294"/>
    </location>
</feature>
<accession>A0AA88HXF1</accession>
<dbReference type="GO" id="GO:0005886">
    <property type="term" value="C:plasma membrane"/>
    <property type="evidence" value="ECO:0007669"/>
    <property type="project" value="TreeGrafter"/>
</dbReference>
<evidence type="ECO:0000259" key="2">
    <source>
        <dbReference type="PROSITE" id="PS50004"/>
    </source>
</evidence>
<dbReference type="GO" id="GO:0005544">
    <property type="term" value="F:calcium-dependent phospholipid binding"/>
    <property type="evidence" value="ECO:0007669"/>
    <property type="project" value="TreeGrafter"/>
</dbReference>
<name>A0AA88HXF1_ARTSF</name>
<dbReference type="GO" id="GO:0070382">
    <property type="term" value="C:exocytic vesicle"/>
    <property type="evidence" value="ECO:0007669"/>
    <property type="project" value="TreeGrafter"/>
</dbReference>
<feature type="compositionally biased region" description="Low complexity" evidence="1">
    <location>
        <begin position="59"/>
        <end position="72"/>
    </location>
</feature>
<dbReference type="GO" id="GO:0005509">
    <property type="term" value="F:calcium ion binding"/>
    <property type="evidence" value="ECO:0007669"/>
    <property type="project" value="TreeGrafter"/>
</dbReference>
<feature type="compositionally biased region" description="Polar residues" evidence="1">
    <location>
        <begin position="115"/>
        <end position="130"/>
    </location>
</feature>
<dbReference type="EMBL" id="JAVRJZ010000008">
    <property type="protein sequence ID" value="KAK2719920.1"/>
    <property type="molecule type" value="Genomic_DNA"/>
</dbReference>
<comment type="caution">
    <text evidence="3">The sequence shown here is derived from an EMBL/GenBank/DDBJ whole genome shotgun (WGS) entry which is preliminary data.</text>
</comment>
<dbReference type="Gene3D" id="2.60.40.150">
    <property type="entry name" value="C2 domain"/>
    <property type="match status" value="2"/>
</dbReference>
<sequence>MEMSTSIESPGAGHTSLLMRRLAKKTGKDFAERLILPMSVREIEFSLPPIVSPLTVANTRSRTASDSSTSTGSDDESITRFRPQRSFKVPSYTKNLPKSCPPADRVKNKGPHRCNSVTRSQSPTQISTPTLPSPRCHLLGQVNPDLYPSISTLFLDESGSPFPYTHIGRLWFSLDYNESSRMLFVYLIRVENLPKRKDLGLKFDEPCDPVVRIEIISEEGPLCETSSLQTKTCDPIFNEEFTFKVTNDKLQVATLNFHIFDSKGTKEENLQVIGHVSVPLRTAVFDNQILSADLLPGNAKDSYRGELEIALCFLPVPRKRLMVTIIQGKMSSVSDRSQDTYVLVQLIYQSEIIKTKRTSIVKSSENPRYIERHEFKIDKHDIEDLFLAVYVIDSNTKGIIGKLTIGGKSYAQGKAYHHWNLMINNPKERIQQWHLLQPYD</sequence>
<dbReference type="GO" id="GO:0001786">
    <property type="term" value="F:phosphatidylserine binding"/>
    <property type="evidence" value="ECO:0007669"/>
    <property type="project" value="TreeGrafter"/>
</dbReference>
<reference evidence="3" key="1">
    <citation type="submission" date="2023-07" db="EMBL/GenBank/DDBJ databases">
        <title>Chromosome-level genome assembly of Artemia franciscana.</title>
        <authorList>
            <person name="Jo E."/>
        </authorList>
    </citation>
    <scope>NUCLEOTIDE SEQUENCE</scope>
    <source>
        <tissue evidence="3">Whole body</tissue>
    </source>
</reference>
<protein>
    <recommendedName>
        <fullName evidence="2">C2 domain-containing protein</fullName>
    </recommendedName>
</protein>
<dbReference type="GO" id="GO:0000149">
    <property type="term" value="F:SNARE binding"/>
    <property type="evidence" value="ECO:0007669"/>
    <property type="project" value="TreeGrafter"/>
</dbReference>
<organism evidence="3 4">
    <name type="scientific">Artemia franciscana</name>
    <name type="common">Brine shrimp</name>
    <name type="synonym">Artemia sanfranciscana</name>
    <dbReference type="NCBI Taxonomy" id="6661"/>
    <lineage>
        <taxon>Eukaryota</taxon>
        <taxon>Metazoa</taxon>
        <taxon>Ecdysozoa</taxon>
        <taxon>Arthropoda</taxon>
        <taxon>Crustacea</taxon>
        <taxon>Branchiopoda</taxon>
        <taxon>Anostraca</taxon>
        <taxon>Artemiidae</taxon>
        <taxon>Artemia</taxon>
    </lineage>
</organism>
<dbReference type="InterPro" id="IPR000008">
    <property type="entry name" value="C2_dom"/>
</dbReference>
<gene>
    <name evidence="3" type="ORF">QYM36_005411</name>
</gene>
<evidence type="ECO:0000313" key="4">
    <source>
        <dbReference type="Proteomes" id="UP001187531"/>
    </source>
</evidence>